<organism evidence="1 2">
    <name type="scientific">Ophiocordyceps australis</name>
    <dbReference type="NCBI Taxonomy" id="1399860"/>
    <lineage>
        <taxon>Eukaryota</taxon>
        <taxon>Fungi</taxon>
        <taxon>Dikarya</taxon>
        <taxon>Ascomycota</taxon>
        <taxon>Pezizomycotina</taxon>
        <taxon>Sordariomycetes</taxon>
        <taxon>Hypocreomycetidae</taxon>
        <taxon>Hypocreales</taxon>
        <taxon>Ophiocordycipitaceae</taxon>
        <taxon>Ophiocordyceps</taxon>
    </lineage>
</organism>
<dbReference type="EMBL" id="NJEU01000475">
    <property type="protein sequence ID" value="PHH73830.1"/>
    <property type="molecule type" value="Genomic_DNA"/>
</dbReference>
<accession>A0A2C5Z230</accession>
<protein>
    <submittedName>
        <fullName evidence="1">Uncharacterized protein</fullName>
    </submittedName>
</protein>
<name>A0A2C5Z230_9HYPO</name>
<proteinExistence type="predicted"/>
<comment type="caution">
    <text evidence="1">The sequence shown here is derived from an EMBL/GenBank/DDBJ whole genome shotgun (WGS) entry which is preliminary data.</text>
</comment>
<keyword evidence="2" id="KW-1185">Reference proteome</keyword>
<dbReference type="AlphaFoldDB" id="A0A2C5Z230"/>
<evidence type="ECO:0000313" key="1">
    <source>
        <dbReference type="EMBL" id="PHH73830.1"/>
    </source>
</evidence>
<sequence>MGSLPSTMSCCSRLETWRPIARGTLPSEAWSSCASGSWGVCMPASRAQPDDALVRELVRERASTALTHPHGSVLCVVARHLAPLGVASPSGDTCRPLEPFGQDAAAFETRASSLLTDTRAAHWLRNKGTAAPNHMVPCKSKQARARRPLALAASRFLFVLGLPLGDAPTGHRRNATQLGAQEACLLAC</sequence>
<dbReference type="Proteomes" id="UP000224854">
    <property type="component" value="Unassembled WGS sequence"/>
</dbReference>
<evidence type="ECO:0000313" key="2">
    <source>
        <dbReference type="Proteomes" id="UP000224854"/>
    </source>
</evidence>
<gene>
    <name evidence="1" type="ORF">CDD82_5248</name>
</gene>
<reference evidence="1 2" key="1">
    <citation type="submission" date="2017-06" db="EMBL/GenBank/DDBJ databases">
        <title>Ant-infecting Ophiocordyceps genomes reveal a high diversity of potential behavioral manipulation genes and a possible major role for enterotoxins.</title>
        <authorList>
            <person name="De Bekker C."/>
            <person name="Evans H.C."/>
            <person name="Brachmann A."/>
            <person name="Hughes D.P."/>
        </authorList>
    </citation>
    <scope>NUCLEOTIDE SEQUENCE [LARGE SCALE GENOMIC DNA]</scope>
    <source>
        <strain evidence="1 2">1348a</strain>
    </source>
</reference>